<feature type="coiled-coil region" evidence="1">
    <location>
        <begin position="1"/>
        <end position="28"/>
    </location>
</feature>
<accession>A0A510DXH2</accession>
<keyword evidence="1" id="KW-0175">Coiled coil</keyword>
<dbReference type="Pfam" id="PF05168">
    <property type="entry name" value="HEPN"/>
    <property type="match status" value="1"/>
</dbReference>
<evidence type="ECO:0000313" key="6">
    <source>
        <dbReference type="Proteomes" id="UP000325030"/>
    </source>
</evidence>
<dbReference type="GeneID" id="69103486"/>
<evidence type="ECO:0000259" key="2">
    <source>
        <dbReference type="PROSITE" id="PS50910"/>
    </source>
</evidence>
<reference evidence="4 5" key="2">
    <citation type="journal article" date="2020" name="Int. J. Syst. Evol. Microbiol.">
        <title>Sulfuracidifex tepidarius gen. nov., sp. nov. and transfer of Sulfolobus metallicus Huber and Stetter 1992 to the genus Sulfuracidifex as Sulfuracidifex metallicus comb. nov.</title>
        <authorList>
            <person name="Itoh T."/>
            <person name="Miura T."/>
            <person name="Sakai H.D."/>
            <person name="Kato S."/>
            <person name="Ohkuma M."/>
            <person name="Takashina T."/>
        </authorList>
    </citation>
    <scope>NUCLEOTIDE SEQUENCE</scope>
    <source>
        <strain evidence="3 5">IC-006</strain>
        <strain evidence="4">IC-007</strain>
    </source>
</reference>
<gene>
    <name evidence="3" type="ORF">IC006_2238</name>
    <name evidence="4" type="ORF">IC007_2244</name>
</gene>
<proteinExistence type="predicted"/>
<dbReference type="EMBL" id="AP018929">
    <property type="protein sequence ID" value="BBG24904.1"/>
    <property type="molecule type" value="Genomic_DNA"/>
</dbReference>
<sequence length="62" mass="7343">MQRYNDWLRKAERNLKSAEVNMENQLYEEVCYESQQTAGKAVKALLNFRHMEAIHQSTTLLL</sequence>
<dbReference type="Gene3D" id="1.20.120.330">
    <property type="entry name" value="Nucleotidyltransferases domain 2"/>
    <property type="match status" value="1"/>
</dbReference>
<accession>A0A510E6P5</accession>
<evidence type="ECO:0000313" key="4">
    <source>
        <dbReference type="EMBL" id="BBG27690.1"/>
    </source>
</evidence>
<evidence type="ECO:0000313" key="5">
    <source>
        <dbReference type="Proteomes" id="UP000322983"/>
    </source>
</evidence>
<evidence type="ECO:0000313" key="3">
    <source>
        <dbReference type="EMBL" id="BBG24904.1"/>
    </source>
</evidence>
<dbReference type="Proteomes" id="UP000325030">
    <property type="component" value="Chromosome"/>
</dbReference>
<dbReference type="InterPro" id="IPR007842">
    <property type="entry name" value="HEPN_dom"/>
</dbReference>
<dbReference type="KEGG" id="step:IC006_2238"/>
<organism evidence="4 6">
    <name type="scientific">Sulfuracidifex tepidarius</name>
    <dbReference type="NCBI Taxonomy" id="1294262"/>
    <lineage>
        <taxon>Archaea</taxon>
        <taxon>Thermoproteota</taxon>
        <taxon>Thermoprotei</taxon>
        <taxon>Sulfolobales</taxon>
        <taxon>Sulfolobaceae</taxon>
        <taxon>Sulfuracidifex</taxon>
    </lineage>
</organism>
<protein>
    <recommendedName>
        <fullName evidence="2">HEPN domain-containing protein</fullName>
    </recommendedName>
</protein>
<dbReference type="Proteomes" id="UP000322983">
    <property type="component" value="Chromosome"/>
</dbReference>
<name>A0A510E6P5_9CREN</name>
<evidence type="ECO:0000256" key="1">
    <source>
        <dbReference type="SAM" id="Coils"/>
    </source>
</evidence>
<reference evidence="6" key="1">
    <citation type="submission" date="2018-09" db="EMBL/GenBank/DDBJ databases">
        <title>Complete Genome Sequencing of Sulfolobus sp. JCM 16834.</title>
        <authorList>
            <person name="Kato S."/>
            <person name="Itoh T."/>
            <person name="Ohkuma M."/>
        </authorList>
    </citation>
    <scope>NUCLEOTIDE SEQUENCE [LARGE SCALE GENOMIC DNA]</scope>
    <source>
        <strain evidence="6">IC-007</strain>
    </source>
</reference>
<dbReference type="SUPFAM" id="SSF81593">
    <property type="entry name" value="Nucleotidyltransferase substrate binding subunit/domain"/>
    <property type="match status" value="1"/>
</dbReference>
<dbReference type="EMBL" id="AP018930">
    <property type="protein sequence ID" value="BBG27690.1"/>
    <property type="molecule type" value="Genomic_DNA"/>
</dbReference>
<dbReference type="AlphaFoldDB" id="A0A510E6P5"/>
<keyword evidence="5" id="KW-1185">Reference proteome</keyword>
<feature type="domain" description="HEPN" evidence="2">
    <location>
        <begin position="8"/>
        <end position="62"/>
    </location>
</feature>
<dbReference type="RefSeq" id="WP_232048900.1">
    <property type="nucleotide sequence ID" value="NZ_AP018929.1"/>
</dbReference>
<dbReference type="PROSITE" id="PS50910">
    <property type="entry name" value="HEPN"/>
    <property type="match status" value="1"/>
</dbReference>